<proteinExistence type="predicted"/>
<sequence length="414" mass="44804">MTKPLKTPLASLGQSPSRPGENPIPKEISASKGTAIGIFTAVMGSPLCDTTVLSETGTMMKGSPNSGITVTKSKMPCAAVTPGEKGAAVSAVGTVAHGAMAWEKEGMAKVAVGSSSREATALREEKVVVSEVDGGDPAVGTEKIKRGVLKPVPLQLEYPSSIVDTWADWIDKELVDNEFVEVLQELTVTIEDVANLLMLPILDDVDPTRFRLTAVESVIEGFGVSKLREGDITRISYLASVKAGWLPAWSPHGIKYVAYCTHKEPRQFSKLPRILYPGPSQVGACTKRMHDYWTRVMRVFVEYVRGGASSDIPMPGLSVEPPSKFRILHNVASWNGYGSCQEVGYVEWHEQKSSWKSKKGKRPVEESPVTLTDPYKKEGKKKARVQETPTASLLITSSDVLAMSELVSSSARVS</sequence>
<feature type="region of interest" description="Disordered" evidence="1">
    <location>
        <begin position="356"/>
        <end position="387"/>
    </location>
</feature>
<dbReference type="EMBL" id="OIVN01001833">
    <property type="protein sequence ID" value="SPC98105.1"/>
    <property type="molecule type" value="Genomic_DNA"/>
</dbReference>
<evidence type="ECO:0000256" key="1">
    <source>
        <dbReference type="SAM" id="MobiDB-lite"/>
    </source>
</evidence>
<gene>
    <name evidence="2" type="ORF">FSB_LOCUS25987</name>
</gene>
<feature type="region of interest" description="Disordered" evidence="1">
    <location>
        <begin position="1"/>
        <end position="29"/>
    </location>
</feature>
<protein>
    <submittedName>
        <fullName evidence="2">Uncharacterized protein</fullName>
    </submittedName>
</protein>
<accession>A0A2N9GF08</accession>
<evidence type="ECO:0000313" key="2">
    <source>
        <dbReference type="EMBL" id="SPC98105.1"/>
    </source>
</evidence>
<reference evidence="2" key="1">
    <citation type="submission" date="2018-02" db="EMBL/GenBank/DDBJ databases">
        <authorList>
            <person name="Cohen D.B."/>
            <person name="Kent A.D."/>
        </authorList>
    </citation>
    <scope>NUCLEOTIDE SEQUENCE</scope>
</reference>
<dbReference type="AlphaFoldDB" id="A0A2N9GF08"/>
<organism evidence="2">
    <name type="scientific">Fagus sylvatica</name>
    <name type="common">Beechnut</name>
    <dbReference type="NCBI Taxonomy" id="28930"/>
    <lineage>
        <taxon>Eukaryota</taxon>
        <taxon>Viridiplantae</taxon>
        <taxon>Streptophyta</taxon>
        <taxon>Embryophyta</taxon>
        <taxon>Tracheophyta</taxon>
        <taxon>Spermatophyta</taxon>
        <taxon>Magnoliopsida</taxon>
        <taxon>eudicotyledons</taxon>
        <taxon>Gunneridae</taxon>
        <taxon>Pentapetalae</taxon>
        <taxon>rosids</taxon>
        <taxon>fabids</taxon>
        <taxon>Fagales</taxon>
        <taxon>Fagaceae</taxon>
        <taxon>Fagus</taxon>
    </lineage>
</organism>
<name>A0A2N9GF08_FAGSY</name>